<sequence length="468" mass="51006">MGKKGSWFGAVKKVFSPESKEKKNEQPKFKNKWGFGKSKRTDPPSSSLEAASETPAAAPPPRVPAEQVKLTEADSNHVYSVASAAAAAAEAAVVAAQAAAEVVRLTASSTKFLGKSKEEIAAIKIQTAFRGYLESAAGLEGAGSPEVADGSSAIKRQTTTTLRCMQTLARVQSQIRSRRVRMLEENQTFQRQLQLKQERELEALRASIGEDWDDSLQSKEQIEASMLSKHEAAMRRERALAYAFSHQGKGSSKSANPTFTEPGNPQWGWSWVERWMAARPWEGRTLAEKEAEAGSVRAGSLSAGEIAKAFAARRDSLAAPRTSRPPSRRSPLRPVAGGRGRRVPRRRTRGALPARSRRGRGGTALRAPLCAMTRAWRAPPPSRVTWRRRRPPGQSRGCRARRARTWRPRREGAPRLGEEAPVFSVQPVAGRGGRRHSGPPRVDLTVAARRILNHTELTAGNGGVGSGR</sequence>
<dbReference type="EMBL" id="LR743590">
    <property type="protein sequence ID" value="CAA2617178.1"/>
    <property type="molecule type" value="Genomic_DNA"/>
</dbReference>
<name>A0A7I8IHM4_SPIIN</name>
<keyword evidence="1" id="KW-0112">Calmodulin-binding</keyword>
<comment type="similarity">
    <text evidence="2">Belongs to the IQD family.</text>
</comment>
<reference evidence="4 5" key="1">
    <citation type="submission" date="2019-12" db="EMBL/GenBank/DDBJ databases">
        <authorList>
            <person name="Scholz U."/>
            <person name="Mascher M."/>
            <person name="Fiebig A."/>
        </authorList>
    </citation>
    <scope>NUCLEOTIDE SEQUENCE</scope>
</reference>
<protein>
    <submittedName>
        <fullName evidence="4">Uncharacterized protein</fullName>
    </submittedName>
</protein>
<dbReference type="PANTHER" id="PTHR32295:SF216">
    <property type="entry name" value="PROTEIN IQ-DOMAIN 3"/>
    <property type="match status" value="1"/>
</dbReference>
<feature type="region of interest" description="Disordered" evidence="3">
    <location>
        <begin position="380"/>
        <end position="405"/>
    </location>
</feature>
<accession>A0A7I8IHM4</accession>
<feature type="region of interest" description="Disordered" evidence="3">
    <location>
        <begin position="15"/>
        <end position="65"/>
    </location>
</feature>
<keyword evidence="5" id="KW-1185">Reference proteome</keyword>
<evidence type="ECO:0000313" key="4">
    <source>
        <dbReference type="EMBL" id="CAA2617178.1"/>
    </source>
</evidence>
<feature type="compositionally biased region" description="Basic residues" evidence="3">
    <location>
        <begin position="339"/>
        <end position="360"/>
    </location>
</feature>
<dbReference type="Proteomes" id="UP001189122">
    <property type="component" value="Unassembled WGS sequence"/>
</dbReference>
<evidence type="ECO:0000313" key="5">
    <source>
        <dbReference type="Proteomes" id="UP001189122"/>
    </source>
</evidence>
<feature type="compositionally biased region" description="Basic and acidic residues" evidence="3">
    <location>
        <begin position="18"/>
        <end position="28"/>
    </location>
</feature>
<proteinExistence type="inferred from homology"/>
<feature type="compositionally biased region" description="Low complexity" evidence="3">
    <location>
        <begin position="43"/>
        <end position="56"/>
    </location>
</feature>
<feature type="region of interest" description="Disordered" evidence="3">
    <location>
        <begin position="314"/>
        <end position="361"/>
    </location>
</feature>
<evidence type="ECO:0000256" key="3">
    <source>
        <dbReference type="SAM" id="MobiDB-lite"/>
    </source>
</evidence>
<dbReference type="EMBL" id="CACRZD030000003">
    <property type="protein sequence ID" value="CAA6656876.1"/>
    <property type="molecule type" value="Genomic_DNA"/>
</dbReference>
<dbReference type="PANTHER" id="PTHR32295">
    <property type="entry name" value="IQ-DOMAIN 5-RELATED"/>
    <property type="match status" value="1"/>
</dbReference>
<evidence type="ECO:0000256" key="2">
    <source>
        <dbReference type="ARBA" id="ARBA00024341"/>
    </source>
</evidence>
<evidence type="ECO:0000256" key="1">
    <source>
        <dbReference type="ARBA" id="ARBA00022860"/>
    </source>
</evidence>
<organism evidence="4">
    <name type="scientific">Spirodela intermedia</name>
    <name type="common">Intermediate duckweed</name>
    <dbReference type="NCBI Taxonomy" id="51605"/>
    <lineage>
        <taxon>Eukaryota</taxon>
        <taxon>Viridiplantae</taxon>
        <taxon>Streptophyta</taxon>
        <taxon>Embryophyta</taxon>
        <taxon>Tracheophyta</taxon>
        <taxon>Spermatophyta</taxon>
        <taxon>Magnoliopsida</taxon>
        <taxon>Liliopsida</taxon>
        <taxon>Araceae</taxon>
        <taxon>Lemnoideae</taxon>
        <taxon>Spirodela</taxon>
    </lineage>
</organism>
<dbReference type="AlphaFoldDB" id="A0A7I8IHM4"/>
<gene>
    <name evidence="4" type="ORF">SI7747_03003347</name>
</gene>
<feature type="region of interest" description="Disordered" evidence="3">
    <location>
        <begin position="418"/>
        <end position="441"/>
    </location>
</feature>
<dbReference type="GO" id="GO:0005516">
    <property type="term" value="F:calmodulin binding"/>
    <property type="evidence" value="ECO:0007669"/>
    <property type="project" value="UniProtKB-KW"/>
</dbReference>